<evidence type="ECO:0000256" key="8">
    <source>
        <dbReference type="ARBA" id="ARBA00051722"/>
    </source>
</evidence>
<dbReference type="PANTHER" id="PTHR10828">
    <property type="entry name" value="M-PHASE INDUCER PHOSPHATASE DUAL SPECIFICITY PHOSPHATASE CDC25"/>
    <property type="match status" value="1"/>
</dbReference>
<dbReference type="FunFam" id="3.40.250.10:FF:000021">
    <property type="entry name" value="M-phase inducer phosphatase cdc-25.2"/>
    <property type="match status" value="1"/>
</dbReference>
<evidence type="ECO:0000256" key="9">
    <source>
        <dbReference type="ARBA" id="ARBA00067190"/>
    </source>
</evidence>
<feature type="compositionally biased region" description="Polar residues" evidence="10">
    <location>
        <begin position="126"/>
        <end position="146"/>
    </location>
</feature>
<feature type="region of interest" description="Disordered" evidence="10">
    <location>
        <begin position="610"/>
        <end position="639"/>
    </location>
</feature>
<dbReference type="Pfam" id="PF00581">
    <property type="entry name" value="Rhodanese"/>
    <property type="match status" value="1"/>
</dbReference>
<dbReference type="SMART" id="SM00450">
    <property type="entry name" value="RHOD"/>
    <property type="match status" value="1"/>
</dbReference>
<evidence type="ECO:0000313" key="12">
    <source>
        <dbReference type="EMBL" id="KAK0503089.1"/>
    </source>
</evidence>
<dbReference type="InterPro" id="IPR000751">
    <property type="entry name" value="MPI_Phosphatase"/>
</dbReference>
<evidence type="ECO:0000259" key="11">
    <source>
        <dbReference type="PROSITE" id="PS50206"/>
    </source>
</evidence>
<evidence type="ECO:0000313" key="13">
    <source>
        <dbReference type="Proteomes" id="UP001175228"/>
    </source>
</evidence>
<feature type="compositionally biased region" description="Low complexity" evidence="10">
    <location>
        <begin position="258"/>
        <end position="267"/>
    </location>
</feature>
<proteinExistence type="inferred from homology"/>
<dbReference type="GO" id="GO:0004725">
    <property type="term" value="F:protein tyrosine phosphatase activity"/>
    <property type="evidence" value="ECO:0007669"/>
    <property type="project" value="UniProtKB-EC"/>
</dbReference>
<feature type="region of interest" description="Disordered" evidence="10">
    <location>
        <begin position="121"/>
        <end position="153"/>
    </location>
</feature>
<feature type="region of interest" description="Disordered" evidence="10">
    <location>
        <begin position="664"/>
        <end position="712"/>
    </location>
</feature>
<keyword evidence="7" id="KW-0131">Cell cycle</keyword>
<dbReference type="GO" id="GO:0005634">
    <property type="term" value="C:nucleus"/>
    <property type="evidence" value="ECO:0007669"/>
    <property type="project" value="TreeGrafter"/>
</dbReference>
<dbReference type="EC" id="3.1.3.48" evidence="2"/>
<dbReference type="GO" id="GO:0110032">
    <property type="term" value="P:positive regulation of G2/MI transition of meiotic cell cycle"/>
    <property type="evidence" value="ECO:0007669"/>
    <property type="project" value="TreeGrafter"/>
</dbReference>
<evidence type="ECO:0000256" key="10">
    <source>
        <dbReference type="SAM" id="MobiDB-lite"/>
    </source>
</evidence>
<feature type="region of interest" description="Disordered" evidence="10">
    <location>
        <begin position="241"/>
        <end position="271"/>
    </location>
</feature>
<protein>
    <recommendedName>
        <fullName evidence="9">M-phase inducer phosphatase</fullName>
        <ecNumber evidence="2">3.1.3.48</ecNumber>
    </recommendedName>
</protein>
<keyword evidence="4" id="KW-0498">Mitosis</keyword>
<dbReference type="PROSITE" id="PS50206">
    <property type="entry name" value="RHODANESE_3"/>
    <property type="match status" value="1"/>
</dbReference>
<dbReference type="InterPro" id="IPR036873">
    <property type="entry name" value="Rhodanese-like_dom_sf"/>
</dbReference>
<dbReference type="GO" id="GO:0010971">
    <property type="term" value="P:positive regulation of G2/M transition of mitotic cell cycle"/>
    <property type="evidence" value="ECO:0007669"/>
    <property type="project" value="TreeGrafter"/>
</dbReference>
<dbReference type="EMBL" id="JAUEPU010000004">
    <property type="protein sequence ID" value="KAK0503089.1"/>
    <property type="molecule type" value="Genomic_DNA"/>
</dbReference>
<dbReference type="SUPFAM" id="SSF52821">
    <property type="entry name" value="Rhodanese/Cell cycle control phosphatase"/>
    <property type="match status" value="1"/>
</dbReference>
<evidence type="ECO:0000256" key="1">
    <source>
        <dbReference type="ARBA" id="ARBA00011065"/>
    </source>
</evidence>
<keyword evidence="6" id="KW-0904">Protein phosphatase</keyword>
<dbReference type="Proteomes" id="UP001175228">
    <property type="component" value="Unassembled WGS sequence"/>
</dbReference>
<comment type="caution">
    <text evidence="12">The sequence shown here is derived from an EMBL/GenBank/DDBJ whole genome shotgun (WGS) entry which is preliminary data.</text>
</comment>
<accession>A0AA39QK00</accession>
<organism evidence="12 13">
    <name type="scientific">Armillaria luteobubalina</name>
    <dbReference type="NCBI Taxonomy" id="153913"/>
    <lineage>
        <taxon>Eukaryota</taxon>
        <taxon>Fungi</taxon>
        <taxon>Dikarya</taxon>
        <taxon>Basidiomycota</taxon>
        <taxon>Agaricomycotina</taxon>
        <taxon>Agaricomycetes</taxon>
        <taxon>Agaricomycetidae</taxon>
        <taxon>Agaricales</taxon>
        <taxon>Marasmiineae</taxon>
        <taxon>Physalacriaceae</taxon>
        <taxon>Armillaria</taxon>
    </lineage>
</organism>
<evidence type="ECO:0000256" key="2">
    <source>
        <dbReference type="ARBA" id="ARBA00013064"/>
    </source>
</evidence>
<dbReference type="GO" id="GO:0004792">
    <property type="term" value="F:thiosulfate-cyanide sulfurtransferase activity"/>
    <property type="evidence" value="ECO:0007669"/>
    <property type="project" value="InterPro"/>
</dbReference>
<keyword evidence="5" id="KW-0378">Hydrolase</keyword>
<dbReference type="InterPro" id="IPR001307">
    <property type="entry name" value="Thiosulphate_STrfase_CS"/>
</dbReference>
<feature type="domain" description="Rhodanese" evidence="11">
    <location>
        <begin position="463"/>
        <end position="574"/>
    </location>
</feature>
<dbReference type="InterPro" id="IPR001763">
    <property type="entry name" value="Rhodanese-like_dom"/>
</dbReference>
<sequence>MSFLDRLVERQHTSKKHKIDADYESSPNMTSLFLNVPTTFARKQNNTTTDRHGDDDDDVSSDLELSFASTVSLNSPPKKPIVLTPESEYGFPMDISPAPPKFQPTKAATRPRAFTSAASGRVFGSDVSNNANHTSSQQGPSGSTHSGSKRTQRSALPMEWLMASPLEDASTSNQDGTFLSALEPASPMDVDSSFAEENNLVTSSPLASSATITNFNNLFYENASPGSTCFESPTIRLPKKRRSFSPLTSGVSDREAASSSPGLPSSPSDRKLGRIVSGPVLFGVSKSPFSGFSPSAVNAFKRHRRPALSALVHSSQANAIISSAYPILSSDDQLNEDESERQLPSARRAFSAMIPPSALVDFSDESFDGLDSSSPAQAYAQRQQVKTIRRCDGTDDFRPLTGATAMVMQESPSAKFMCSGMPGFGDNELMGKILPCHRVSEDGLMRITVDTLDDLLDGLYDSQIHDFRIIDCRFDYEYQGGHVPGAINVNTTNAVEEQLLGPIITKPKPSVSGDAITKTILVFHCEFSAKRAPTFAKHLRSKDRSMNHHVYPKVHYPEVYILEGGYCKYFQMSRYRPSGYTPMDDPTHAASRREDLDQFRKAKFGRHKSYAYGDGSNRMSSSGLTLPVPKRNTAPSGGNAHVFTAASIARSRRGGSSATLTTLAEDSMTTADGDDADTDIGDSPCPPPPTKGKKGRGSLSRAETYGPSRMPF</sequence>
<dbReference type="Gene3D" id="3.40.250.10">
    <property type="entry name" value="Rhodanese-like domain"/>
    <property type="match status" value="1"/>
</dbReference>
<name>A0AA39QK00_9AGAR</name>
<keyword evidence="13" id="KW-1185">Reference proteome</keyword>
<dbReference type="AlphaFoldDB" id="A0AA39QK00"/>
<comment type="catalytic activity">
    <reaction evidence="8">
        <text>O-phospho-L-tyrosyl-[protein] + H2O = L-tyrosyl-[protein] + phosphate</text>
        <dbReference type="Rhea" id="RHEA:10684"/>
        <dbReference type="Rhea" id="RHEA-COMP:10136"/>
        <dbReference type="Rhea" id="RHEA-COMP:20101"/>
        <dbReference type="ChEBI" id="CHEBI:15377"/>
        <dbReference type="ChEBI" id="CHEBI:43474"/>
        <dbReference type="ChEBI" id="CHEBI:46858"/>
        <dbReference type="ChEBI" id="CHEBI:61978"/>
        <dbReference type="EC" id="3.1.3.48"/>
    </reaction>
</comment>
<dbReference type="GO" id="GO:0005737">
    <property type="term" value="C:cytoplasm"/>
    <property type="evidence" value="ECO:0007669"/>
    <property type="project" value="TreeGrafter"/>
</dbReference>
<dbReference type="PANTHER" id="PTHR10828:SF17">
    <property type="entry name" value="PROTEIN-TYROSINE-PHOSPHATASE"/>
    <property type="match status" value="1"/>
</dbReference>
<dbReference type="GO" id="GO:0051301">
    <property type="term" value="P:cell division"/>
    <property type="evidence" value="ECO:0007669"/>
    <property type="project" value="UniProtKB-KW"/>
</dbReference>
<dbReference type="GO" id="GO:0000086">
    <property type="term" value="P:G2/M transition of mitotic cell cycle"/>
    <property type="evidence" value="ECO:0007669"/>
    <property type="project" value="TreeGrafter"/>
</dbReference>
<feature type="region of interest" description="Disordered" evidence="10">
    <location>
        <begin position="1"/>
        <end position="23"/>
    </location>
</feature>
<feature type="region of interest" description="Disordered" evidence="10">
    <location>
        <begin position="94"/>
        <end position="113"/>
    </location>
</feature>
<evidence type="ECO:0000256" key="3">
    <source>
        <dbReference type="ARBA" id="ARBA00022618"/>
    </source>
</evidence>
<gene>
    <name evidence="12" type="ORF">EDD18DRAFT_618441</name>
</gene>
<dbReference type="PRINTS" id="PR00716">
    <property type="entry name" value="MPIPHPHTASE"/>
</dbReference>
<evidence type="ECO:0000256" key="4">
    <source>
        <dbReference type="ARBA" id="ARBA00022776"/>
    </source>
</evidence>
<evidence type="ECO:0000256" key="6">
    <source>
        <dbReference type="ARBA" id="ARBA00022912"/>
    </source>
</evidence>
<reference evidence="12" key="1">
    <citation type="submission" date="2023-06" db="EMBL/GenBank/DDBJ databases">
        <authorList>
            <consortium name="Lawrence Berkeley National Laboratory"/>
            <person name="Ahrendt S."/>
            <person name="Sahu N."/>
            <person name="Indic B."/>
            <person name="Wong-Bajracharya J."/>
            <person name="Merenyi Z."/>
            <person name="Ke H.-M."/>
            <person name="Monk M."/>
            <person name="Kocsube S."/>
            <person name="Drula E."/>
            <person name="Lipzen A."/>
            <person name="Balint B."/>
            <person name="Henrissat B."/>
            <person name="Andreopoulos B."/>
            <person name="Martin F.M."/>
            <person name="Harder C.B."/>
            <person name="Rigling D."/>
            <person name="Ford K.L."/>
            <person name="Foster G.D."/>
            <person name="Pangilinan J."/>
            <person name="Papanicolaou A."/>
            <person name="Barry K."/>
            <person name="LaButti K."/>
            <person name="Viragh M."/>
            <person name="Koriabine M."/>
            <person name="Yan M."/>
            <person name="Riley R."/>
            <person name="Champramary S."/>
            <person name="Plett K.L."/>
            <person name="Tsai I.J."/>
            <person name="Slot J."/>
            <person name="Sipos G."/>
            <person name="Plett J."/>
            <person name="Nagy L.G."/>
            <person name="Grigoriev I.V."/>
        </authorList>
    </citation>
    <scope>NUCLEOTIDE SEQUENCE</scope>
    <source>
        <strain evidence="12">HWK02</strain>
    </source>
</reference>
<keyword evidence="3" id="KW-0132">Cell division</keyword>
<evidence type="ECO:0000256" key="5">
    <source>
        <dbReference type="ARBA" id="ARBA00022801"/>
    </source>
</evidence>
<feature type="compositionally biased region" description="Basic and acidic residues" evidence="10">
    <location>
        <begin position="1"/>
        <end position="12"/>
    </location>
</feature>
<evidence type="ECO:0000256" key="7">
    <source>
        <dbReference type="ARBA" id="ARBA00023306"/>
    </source>
</evidence>
<comment type="similarity">
    <text evidence="1">Belongs to the MPI phosphatase family.</text>
</comment>
<feature type="region of interest" description="Disordered" evidence="10">
    <location>
        <begin position="168"/>
        <end position="194"/>
    </location>
</feature>
<dbReference type="PROSITE" id="PS00380">
    <property type="entry name" value="RHODANESE_1"/>
    <property type="match status" value="1"/>
</dbReference>